<dbReference type="Pfam" id="PF00535">
    <property type="entry name" value="Glycos_transf_2"/>
    <property type="match status" value="1"/>
</dbReference>
<evidence type="ECO:0000259" key="2">
    <source>
        <dbReference type="Pfam" id="PF00535"/>
    </source>
</evidence>
<dbReference type="PANTHER" id="PTHR48090:SF7">
    <property type="entry name" value="RFBJ PROTEIN"/>
    <property type="match status" value="1"/>
</dbReference>
<gene>
    <name evidence="3" type="ORF">H9L13_00975</name>
</gene>
<keyword evidence="1" id="KW-0472">Membrane</keyword>
<dbReference type="Gene3D" id="3.90.550.10">
    <property type="entry name" value="Spore Coat Polysaccharide Biosynthesis Protein SpsA, Chain A"/>
    <property type="match status" value="1"/>
</dbReference>
<dbReference type="CDD" id="cd04179">
    <property type="entry name" value="DPM_DPG-synthase_like"/>
    <property type="match status" value="1"/>
</dbReference>
<dbReference type="Proteomes" id="UP000515971">
    <property type="component" value="Chromosome"/>
</dbReference>
<dbReference type="EMBL" id="CP060718">
    <property type="protein sequence ID" value="QNN67568.1"/>
    <property type="molecule type" value="Genomic_DNA"/>
</dbReference>
<accession>A0A7G9SI93</accession>
<dbReference type="AlphaFoldDB" id="A0A7G9SI93"/>
<dbReference type="RefSeq" id="WP_187538238.1">
    <property type="nucleotide sequence ID" value="NZ_BAABJT010000001.1"/>
</dbReference>
<feature type="domain" description="Glycosyltransferase 2-like" evidence="2">
    <location>
        <begin position="7"/>
        <end position="167"/>
    </location>
</feature>
<evidence type="ECO:0000256" key="1">
    <source>
        <dbReference type="SAM" id="Phobius"/>
    </source>
</evidence>
<organism evidence="3 4">
    <name type="scientific">Sphingomonas lutea</name>
    <dbReference type="NCBI Taxonomy" id="1045317"/>
    <lineage>
        <taxon>Bacteria</taxon>
        <taxon>Pseudomonadati</taxon>
        <taxon>Pseudomonadota</taxon>
        <taxon>Alphaproteobacteria</taxon>
        <taxon>Sphingomonadales</taxon>
        <taxon>Sphingomonadaceae</taxon>
        <taxon>Sphingomonas</taxon>
    </lineage>
</organism>
<evidence type="ECO:0000313" key="4">
    <source>
        <dbReference type="Proteomes" id="UP000515971"/>
    </source>
</evidence>
<evidence type="ECO:0000313" key="3">
    <source>
        <dbReference type="EMBL" id="QNN67568.1"/>
    </source>
</evidence>
<keyword evidence="4" id="KW-1185">Reference proteome</keyword>
<proteinExistence type="predicted"/>
<sequence length="331" mass="35791">MKLIIQIPCFNEAESLPATLAALPRTLPGIDAIELLIIDDGSRDDTSGVARRWGVHHVVRHRTNRGLAAAFRSGLQRALDLGADIIVNTDADNQYEGADIAQLVAPIVAGQADVVIGDRRVRDNAHFGRVKRLLQRLGSAVVRRLSGTQVTDAVSGFRAITRSAAQRINITSDFSYTTEMLIQAGRKRMAVVSVPIRTNGAVRPSRLFSSIPQFIMNTGVTLVRAYMMYNPLRVFASIGLAAFLIGLAPMLRFAFFYFTGDGAGHVQSLVIGGVLMIVGVIAAMLGALADLIGRNRQLIEQMLERVRALESAVAAREDPAVAPAIKQRRAG</sequence>
<protein>
    <submittedName>
        <fullName evidence="3">Glycosyltransferase family 2 protein</fullName>
    </submittedName>
</protein>
<keyword evidence="1" id="KW-1133">Transmembrane helix</keyword>
<dbReference type="SUPFAM" id="SSF53448">
    <property type="entry name" value="Nucleotide-diphospho-sugar transferases"/>
    <property type="match status" value="1"/>
</dbReference>
<feature type="transmembrane region" description="Helical" evidence="1">
    <location>
        <begin position="270"/>
        <end position="292"/>
    </location>
</feature>
<reference evidence="3 4" key="1">
    <citation type="submission" date="2020-08" db="EMBL/GenBank/DDBJ databases">
        <title>Genome sequence of Sphingomonas lutea KCTC 23642T.</title>
        <authorList>
            <person name="Hyun D.-W."/>
            <person name="Bae J.-W."/>
        </authorList>
    </citation>
    <scope>NUCLEOTIDE SEQUENCE [LARGE SCALE GENOMIC DNA]</scope>
    <source>
        <strain evidence="3 4">KCTC 23642</strain>
    </source>
</reference>
<dbReference type="KEGG" id="slut:H9L13_00975"/>
<feature type="transmembrane region" description="Helical" evidence="1">
    <location>
        <begin position="234"/>
        <end position="258"/>
    </location>
</feature>
<keyword evidence="3" id="KW-0808">Transferase</keyword>
<dbReference type="GO" id="GO:0016740">
    <property type="term" value="F:transferase activity"/>
    <property type="evidence" value="ECO:0007669"/>
    <property type="project" value="UniProtKB-KW"/>
</dbReference>
<keyword evidence="1" id="KW-0812">Transmembrane</keyword>
<dbReference type="InterPro" id="IPR050256">
    <property type="entry name" value="Glycosyltransferase_2"/>
</dbReference>
<dbReference type="InterPro" id="IPR001173">
    <property type="entry name" value="Glyco_trans_2-like"/>
</dbReference>
<name>A0A7G9SI93_9SPHN</name>
<dbReference type="PANTHER" id="PTHR48090">
    <property type="entry name" value="UNDECAPRENYL-PHOSPHATE 4-DEOXY-4-FORMAMIDO-L-ARABINOSE TRANSFERASE-RELATED"/>
    <property type="match status" value="1"/>
</dbReference>
<dbReference type="InterPro" id="IPR029044">
    <property type="entry name" value="Nucleotide-diphossugar_trans"/>
</dbReference>